<proteinExistence type="predicted"/>
<dbReference type="InterPro" id="IPR013154">
    <property type="entry name" value="ADH-like_N"/>
</dbReference>
<dbReference type="PANTHER" id="PTHR43677:SF4">
    <property type="entry name" value="QUINONE OXIDOREDUCTASE-LIKE PROTEIN 2"/>
    <property type="match status" value="1"/>
</dbReference>
<evidence type="ECO:0000313" key="2">
    <source>
        <dbReference type="EMBL" id="GGM16258.1"/>
    </source>
</evidence>
<gene>
    <name evidence="2" type="ORF">GCM10011534_42760</name>
</gene>
<dbReference type="InterPro" id="IPR013149">
    <property type="entry name" value="ADH-like_C"/>
</dbReference>
<evidence type="ECO:0000259" key="1">
    <source>
        <dbReference type="SMART" id="SM00829"/>
    </source>
</evidence>
<accession>A0A917TB49</accession>
<dbReference type="CDD" id="cd08241">
    <property type="entry name" value="QOR1"/>
    <property type="match status" value="1"/>
</dbReference>
<dbReference type="Pfam" id="PF08240">
    <property type="entry name" value="ADH_N"/>
    <property type="match status" value="1"/>
</dbReference>
<dbReference type="SMART" id="SM00829">
    <property type="entry name" value="PKS_ER"/>
    <property type="match status" value="1"/>
</dbReference>
<dbReference type="Gene3D" id="3.40.50.720">
    <property type="entry name" value="NAD(P)-binding Rossmann-like Domain"/>
    <property type="match status" value="1"/>
</dbReference>
<dbReference type="Gene3D" id="3.90.180.10">
    <property type="entry name" value="Medium-chain alcohol dehydrogenases, catalytic domain"/>
    <property type="match status" value="1"/>
</dbReference>
<dbReference type="Proteomes" id="UP000649829">
    <property type="component" value="Unassembled WGS sequence"/>
</dbReference>
<dbReference type="InterPro" id="IPR020843">
    <property type="entry name" value="ER"/>
</dbReference>
<reference evidence="2" key="2">
    <citation type="submission" date="2020-09" db="EMBL/GenBank/DDBJ databases">
        <authorList>
            <person name="Sun Q."/>
            <person name="Zhou Y."/>
        </authorList>
    </citation>
    <scope>NUCLEOTIDE SEQUENCE</scope>
    <source>
        <strain evidence="2">CGMCC 1.6293</strain>
    </source>
</reference>
<dbReference type="GO" id="GO:0016491">
    <property type="term" value="F:oxidoreductase activity"/>
    <property type="evidence" value="ECO:0007669"/>
    <property type="project" value="InterPro"/>
</dbReference>
<protein>
    <submittedName>
        <fullName evidence="2">NADPH:quinone oxidoreductase</fullName>
    </submittedName>
</protein>
<sequence>MSLPGRMSALVVRKYGDWHDAAVETVAVPVPAPGEVLIRTEAASLNFADLLMIEGGYQVKPDLPFVAGRDAAGTVVAIGEGVRDIAVSDRVCAQASTGAFAEYDSAGDWACTRLPDGIDLRDAAACATAITTVVGAMKLRADFQPGQSVIVTGAAGGVGSMGLQYARLLGADPIAVVSSAAKADAAREMGAAAVVVTGDMADPQREIRAALKDQGFGQVDAVVDMVGGTIGEAALRCIRPGGRFVIVGFASGDQPKLTPGYLLVKDVMVFGSSLERLMRARDPALTDGMREAFAALADGRLRAQVDAVLPLSQFHEGAERMAGRQAIGKVVFGTRGRHLQAMERYSLTPGAL</sequence>
<evidence type="ECO:0000313" key="3">
    <source>
        <dbReference type="Proteomes" id="UP000649829"/>
    </source>
</evidence>
<reference evidence="2" key="1">
    <citation type="journal article" date="2014" name="Int. J. Syst. Evol. Microbiol.">
        <title>Complete genome sequence of Corynebacterium casei LMG S-19264T (=DSM 44701T), isolated from a smear-ripened cheese.</title>
        <authorList>
            <consortium name="US DOE Joint Genome Institute (JGI-PGF)"/>
            <person name="Walter F."/>
            <person name="Albersmeier A."/>
            <person name="Kalinowski J."/>
            <person name="Ruckert C."/>
        </authorList>
    </citation>
    <scope>NUCLEOTIDE SEQUENCE</scope>
    <source>
        <strain evidence="2">CGMCC 1.6293</strain>
    </source>
</reference>
<name>A0A917TB49_9RHOB</name>
<dbReference type="InterPro" id="IPR051397">
    <property type="entry name" value="Zn-ADH-like_protein"/>
</dbReference>
<dbReference type="AlphaFoldDB" id="A0A917TB49"/>
<keyword evidence="3" id="KW-1185">Reference proteome</keyword>
<organism evidence="2 3">
    <name type="scientific">Pseudooceanicola nanhaiensis</name>
    <dbReference type="NCBI Taxonomy" id="375761"/>
    <lineage>
        <taxon>Bacteria</taxon>
        <taxon>Pseudomonadati</taxon>
        <taxon>Pseudomonadota</taxon>
        <taxon>Alphaproteobacteria</taxon>
        <taxon>Rhodobacterales</taxon>
        <taxon>Paracoccaceae</taxon>
        <taxon>Pseudooceanicola</taxon>
    </lineage>
</organism>
<dbReference type="SUPFAM" id="SSF50129">
    <property type="entry name" value="GroES-like"/>
    <property type="match status" value="1"/>
</dbReference>
<dbReference type="InterPro" id="IPR036291">
    <property type="entry name" value="NAD(P)-bd_dom_sf"/>
</dbReference>
<dbReference type="PANTHER" id="PTHR43677">
    <property type="entry name" value="SHORT-CHAIN DEHYDROGENASE/REDUCTASE"/>
    <property type="match status" value="1"/>
</dbReference>
<dbReference type="SUPFAM" id="SSF51735">
    <property type="entry name" value="NAD(P)-binding Rossmann-fold domains"/>
    <property type="match status" value="1"/>
</dbReference>
<feature type="domain" description="Enoyl reductase (ER)" evidence="1">
    <location>
        <begin position="16"/>
        <end position="332"/>
    </location>
</feature>
<dbReference type="EMBL" id="BMLF01000008">
    <property type="protein sequence ID" value="GGM16258.1"/>
    <property type="molecule type" value="Genomic_DNA"/>
</dbReference>
<dbReference type="Pfam" id="PF00107">
    <property type="entry name" value="ADH_zinc_N"/>
    <property type="match status" value="1"/>
</dbReference>
<comment type="caution">
    <text evidence="2">The sequence shown here is derived from an EMBL/GenBank/DDBJ whole genome shotgun (WGS) entry which is preliminary data.</text>
</comment>
<dbReference type="InterPro" id="IPR011032">
    <property type="entry name" value="GroES-like_sf"/>
</dbReference>